<dbReference type="EMBL" id="CAFZ01000690">
    <property type="protein sequence ID" value="CCA76307.1"/>
    <property type="molecule type" value="Genomic_DNA"/>
</dbReference>
<evidence type="ECO:0000313" key="2">
    <source>
        <dbReference type="Proteomes" id="UP000007148"/>
    </source>
</evidence>
<gene>
    <name evidence="1" type="ORF">PIIN_10302</name>
</gene>
<dbReference type="InParanoid" id="G4TYB4"/>
<organism evidence="1 2">
    <name type="scientific">Serendipita indica (strain DSM 11827)</name>
    <name type="common">Root endophyte fungus</name>
    <name type="synonym">Piriformospora indica</name>
    <dbReference type="NCBI Taxonomy" id="1109443"/>
    <lineage>
        <taxon>Eukaryota</taxon>
        <taxon>Fungi</taxon>
        <taxon>Dikarya</taxon>
        <taxon>Basidiomycota</taxon>
        <taxon>Agaricomycotina</taxon>
        <taxon>Agaricomycetes</taxon>
        <taxon>Sebacinales</taxon>
        <taxon>Serendipitaceae</taxon>
        <taxon>Serendipita</taxon>
    </lineage>
</organism>
<dbReference type="Proteomes" id="UP000007148">
    <property type="component" value="Unassembled WGS sequence"/>
</dbReference>
<evidence type="ECO:0000313" key="1">
    <source>
        <dbReference type="EMBL" id="CCA76307.1"/>
    </source>
</evidence>
<reference evidence="1 2" key="1">
    <citation type="journal article" date="2011" name="PLoS Pathog.">
        <title>Endophytic Life Strategies Decoded by Genome and Transcriptome Analyses of the Mutualistic Root Symbiont Piriformospora indica.</title>
        <authorList>
            <person name="Zuccaro A."/>
            <person name="Lahrmann U."/>
            <person name="Guldener U."/>
            <person name="Langen G."/>
            <person name="Pfiffi S."/>
            <person name="Biedenkopf D."/>
            <person name="Wong P."/>
            <person name="Samans B."/>
            <person name="Grimm C."/>
            <person name="Basiewicz M."/>
            <person name="Murat C."/>
            <person name="Martin F."/>
            <person name="Kogel K.H."/>
        </authorList>
    </citation>
    <scope>NUCLEOTIDE SEQUENCE [LARGE SCALE GENOMIC DNA]</scope>
    <source>
        <strain evidence="1 2">DSM 11827</strain>
    </source>
</reference>
<accession>G4TYB4</accession>
<comment type="caution">
    <text evidence="1">The sequence shown here is derived from an EMBL/GenBank/DDBJ whole genome shotgun (WGS) entry which is preliminary data.</text>
</comment>
<name>G4TYB4_SERID</name>
<keyword evidence="2" id="KW-1185">Reference proteome</keyword>
<dbReference type="AlphaFoldDB" id="G4TYB4"/>
<sequence>MAHKLSLVPSIGQFKSGVWPMPPQHKAPLNQYQVSFQRF</sequence>
<protein>
    <submittedName>
        <fullName evidence="1">Uncharacterized protein</fullName>
    </submittedName>
</protein>
<proteinExistence type="predicted"/>
<dbReference type="HOGENOM" id="CLU_3320240_0_0_1"/>